<dbReference type="PANTHER" id="PTHR38788:SF3">
    <property type="entry name" value="CLR5 DOMAIN-CONTAINING PROTEIN"/>
    <property type="match status" value="1"/>
</dbReference>
<feature type="compositionally biased region" description="Polar residues" evidence="1">
    <location>
        <begin position="110"/>
        <end position="125"/>
    </location>
</feature>
<evidence type="ECO:0000313" key="4">
    <source>
        <dbReference type="Proteomes" id="UP001055115"/>
    </source>
</evidence>
<evidence type="ECO:0000256" key="1">
    <source>
        <dbReference type="SAM" id="MobiDB-lite"/>
    </source>
</evidence>
<feature type="compositionally biased region" description="Low complexity" evidence="1">
    <location>
        <begin position="98"/>
        <end position="109"/>
    </location>
</feature>
<feature type="compositionally biased region" description="Gly residues" evidence="1">
    <location>
        <begin position="88"/>
        <end position="97"/>
    </location>
</feature>
<feature type="compositionally biased region" description="Low complexity" evidence="1">
    <location>
        <begin position="139"/>
        <end position="160"/>
    </location>
</feature>
<name>A0AA37LDW5_9PEZI</name>
<dbReference type="EMBL" id="BQXU01000016">
    <property type="protein sequence ID" value="GKT46516.1"/>
    <property type="molecule type" value="Genomic_DNA"/>
</dbReference>
<feature type="compositionally biased region" description="Low complexity" evidence="1">
    <location>
        <begin position="78"/>
        <end position="87"/>
    </location>
</feature>
<dbReference type="AlphaFoldDB" id="A0AA37LDW5"/>
<dbReference type="RefSeq" id="XP_049128866.1">
    <property type="nucleotide sequence ID" value="XM_049272909.1"/>
</dbReference>
<evidence type="ECO:0000313" key="3">
    <source>
        <dbReference type="EMBL" id="GKT46516.1"/>
    </source>
</evidence>
<accession>A0AA37LDW5</accession>
<dbReference type="Proteomes" id="UP001055115">
    <property type="component" value="Unassembled WGS sequence"/>
</dbReference>
<dbReference type="Pfam" id="PF14420">
    <property type="entry name" value="Clr5"/>
    <property type="match status" value="1"/>
</dbReference>
<feature type="domain" description="Clr5" evidence="2">
    <location>
        <begin position="1"/>
        <end position="54"/>
    </location>
</feature>
<proteinExistence type="predicted"/>
<gene>
    <name evidence="3" type="ORF">ColSpa_06697</name>
</gene>
<sequence>MTKAWREKQADITRLYIHENKTLNEVKAIMEEQHDFKASTRSYRQQFDKWGLAKYNCKKRTARRRSQDDSGHQHHHQSAGQYYPDMGANGGGGGGGASDFAAADPDAYDQSMSPQSCGSSLSSESAVEGGVVEDMMEGSYPHQQPQSPYQYQQQQQRPQVYSAAPLMPARRESVPYYGGVECVVRQSRPQ</sequence>
<dbReference type="PANTHER" id="PTHR38788">
    <property type="entry name" value="CLR5 DOMAIN-CONTAINING PROTEIN"/>
    <property type="match status" value="1"/>
</dbReference>
<feature type="region of interest" description="Disordered" evidence="1">
    <location>
        <begin position="61"/>
        <end position="160"/>
    </location>
</feature>
<comment type="caution">
    <text evidence="3">The sequence shown here is derived from an EMBL/GenBank/DDBJ whole genome shotgun (WGS) entry which is preliminary data.</text>
</comment>
<evidence type="ECO:0000259" key="2">
    <source>
        <dbReference type="Pfam" id="PF14420"/>
    </source>
</evidence>
<dbReference type="GeneID" id="73327499"/>
<organism evidence="3 4">
    <name type="scientific">Colletotrichum spaethianum</name>
    <dbReference type="NCBI Taxonomy" id="700344"/>
    <lineage>
        <taxon>Eukaryota</taxon>
        <taxon>Fungi</taxon>
        <taxon>Dikarya</taxon>
        <taxon>Ascomycota</taxon>
        <taxon>Pezizomycotina</taxon>
        <taxon>Sordariomycetes</taxon>
        <taxon>Hypocreomycetidae</taxon>
        <taxon>Glomerellales</taxon>
        <taxon>Glomerellaceae</taxon>
        <taxon>Colletotrichum</taxon>
        <taxon>Colletotrichum spaethianum species complex</taxon>
    </lineage>
</organism>
<keyword evidence="4" id="KW-1185">Reference proteome</keyword>
<dbReference type="InterPro" id="IPR025676">
    <property type="entry name" value="Clr5_dom"/>
</dbReference>
<reference evidence="3 4" key="1">
    <citation type="submission" date="2022-03" db="EMBL/GenBank/DDBJ databases">
        <title>Genome data of Colletotrichum spp.</title>
        <authorList>
            <person name="Utami Y.D."/>
            <person name="Hiruma K."/>
        </authorList>
    </citation>
    <scope>NUCLEOTIDE SEQUENCE [LARGE SCALE GENOMIC DNA]</scope>
    <source>
        <strain evidence="3 4">MAFF 239500</strain>
    </source>
</reference>
<protein>
    <recommendedName>
        <fullName evidence="2">Clr5 domain-containing protein</fullName>
    </recommendedName>
</protein>